<comment type="caution">
    <text evidence="7">The sequence shown here is derived from an EMBL/GenBank/DDBJ whole genome shotgun (WGS) entry which is preliminary data.</text>
</comment>
<feature type="transmembrane region" description="Helical" evidence="6">
    <location>
        <begin position="142"/>
        <end position="162"/>
    </location>
</feature>
<feature type="transmembrane region" description="Helical" evidence="6">
    <location>
        <begin position="201"/>
        <end position="225"/>
    </location>
</feature>
<evidence type="ECO:0000256" key="4">
    <source>
        <dbReference type="ARBA" id="ARBA00022989"/>
    </source>
</evidence>
<evidence type="ECO:0000256" key="6">
    <source>
        <dbReference type="SAM" id="Phobius"/>
    </source>
</evidence>
<keyword evidence="4 6" id="KW-1133">Transmembrane helix</keyword>
<comment type="subcellular location">
    <subcellularLocation>
        <location evidence="1">Membrane</location>
        <topology evidence="1">Multi-pass membrane protein</topology>
    </subcellularLocation>
</comment>
<dbReference type="InterPro" id="IPR045231">
    <property type="entry name" value="Yip1/4-like"/>
</dbReference>
<dbReference type="Proteomes" id="UP001605036">
    <property type="component" value="Unassembled WGS sequence"/>
</dbReference>
<feature type="transmembrane region" description="Helical" evidence="6">
    <location>
        <begin position="174"/>
        <end position="195"/>
    </location>
</feature>
<evidence type="ECO:0000313" key="8">
    <source>
        <dbReference type="Proteomes" id="UP001605036"/>
    </source>
</evidence>
<keyword evidence="3 6" id="KW-0812">Transmembrane</keyword>
<dbReference type="PANTHER" id="PTHR21236">
    <property type="entry name" value="GOLGI MEMBRANE PROTEIN YIP1"/>
    <property type="match status" value="1"/>
</dbReference>
<organism evidence="7 8">
    <name type="scientific">Riccia fluitans</name>
    <dbReference type="NCBI Taxonomy" id="41844"/>
    <lineage>
        <taxon>Eukaryota</taxon>
        <taxon>Viridiplantae</taxon>
        <taxon>Streptophyta</taxon>
        <taxon>Embryophyta</taxon>
        <taxon>Marchantiophyta</taxon>
        <taxon>Marchantiopsida</taxon>
        <taxon>Marchantiidae</taxon>
        <taxon>Marchantiales</taxon>
        <taxon>Ricciaceae</taxon>
        <taxon>Riccia</taxon>
    </lineage>
</organism>
<sequence length="256" mass="27652">MSMGPKDDVALSFETGGINAPHYRSRAAGIPQRSGMMGGPGGSSNLQFMNFDLGSTSNSAPPPRVSSYGGGGVGGFGAFDDEPPLLEELGINVPQIIRKTMTVLNPFRINPDLHEDADLSGPFMFCMLFGLCQLLARKFHFGIILGWTSLASLFLYVVFNLLAGRNGSLELYRAFSLVGYCLLPMVVLSALSLFIPQGGLISFIMSTIAVIWSTRACLSLLMVLFPTADEHRSLNFFRSPAVKCLGANLRKLHHTA</sequence>
<gene>
    <name evidence="7" type="ORF">R1flu_015394</name>
</gene>
<dbReference type="GO" id="GO:0016020">
    <property type="term" value="C:membrane"/>
    <property type="evidence" value="ECO:0007669"/>
    <property type="project" value="UniProtKB-SubCell"/>
</dbReference>
<comment type="similarity">
    <text evidence="2">Belongs to the YIP1 family.</text>
</comment>
<dbReference type="PANTHER" id="PTHR21236:SF2">
    <property type="entry name" value="PROTEIN YIPF"/>
    <property type="match status" value="1"/>
</dbReference>
<evidence type="ECO:0000256" key="5">
    <source>
        <dbReference type="ARBA" id="ARBA00023136"/>
    </source>
</evidence>
<evidence type="ECO:0008006" key="9">
    <source>
        <dbReference type="Google" id="ProtNLM"/>
    </source>
</evidence>
<reference evidence="7 8" key="1">
    <citation type="submission" date="2024-09" db="EMBL/GenBank/DDBJ databases">
        <title>Chromosome-scale assembly of Riccia fluitans.</title>
        <authorList>
            <person name="Paukszto L."/>
            <person name="Sawicki J."/>
            <person name="Karawczyk K."/>
            <person name="Piernik-Szablinska J."/>
            <person name="Szczecinska M."/>
            <person name="Mazdziarz M."/>
        </authorList>
    </citation>
    <scope>NUCLEOTIDE SEQUENCE [LARGE SCALE GENOMIC DNA]</scope>
    <source>
        <strain evidence="7">Rf_01</strain>
        <tissue evidence="7">Aerial parts of the thallus</tissue>
    </source>
</reference>
<proteinExistence type="inferred from homology"/>
<protein>
    <recommendedName>
        <fullName evidence="9">Protein YIP</fullName>
    </recommendedName>
</protein>
<evidence type="ECO:0000256" key="1">
    <source>
        <dbReference type="ARBA" id="ARBA00004141"/>
    </source>
</evidence>
<dbReference type="EMBL" id="JBHFFA010000004">
    <property type="protein sequence ID" value="KAL2630708.1"/>
    <property type="molecule type" value="Genomic_DNA"/>
</dbReference>
<name>A0ABD1YIT2_9MARC</name>
<evidence type="ECO:0000313" key="7">
    <source>
        <dbReference type="EMBL" id="KAL2630708.1"/>
    </source>
</evidence>
<evidence type="ECO:0000256" key="2">
    <source>
        <dbReference type="ARBA" id="ARBA00010596"/>
    </source>
</evidence>
<evidence type="ECO:0000256" key="3">
    <source>
        <dbReference type="ARBA" id="ARBA00022692"/>
    </source>
</evidence>
<dbReference type="AlphaFoldDB" id="A0ABD1YIT2"/>
<keyword evidence="5 6" id="KW-0472">Membrane</keyword>
<keyword evidence="8" id="KW-1185">Reference proteome</keyword>
<accession>A0ABD1YIT2</accession>